<dbReference type="Proteomes" id="UP001415857">
    <property type="component" value="Unassembled WGS sequence"/>
</dbReference>
<protein>
    <submittedName>
        <fullName evidence="2">Uncharacterized protein</fullName>
    </submittedName>
</protein>
<dbReference type="EMBL" id="JBBPBK010000001">
    <property type="protein sequence ID" value="KAK9292429.1"/>
    <property type="molecule type" value="Genomic_DNA"/>
</dbReference>
<reference evidence="2 3" key="1">
    <citation type="journal article" date="2024" name="Plant J.">
        <title>Genome sequences and population genomics reveal climatic adaptation and genomic divergence between two closely related sweetgum species.</title>
        <authorList>
            <person name="Xu W.Q."/>
            <person name="Ren C.Q."/>
            <person name="Zhang X.Y."/>
            <person name="Comes H.P."/>
            <person name="Liu X.H."/>
            <person name="Li Y.G."/>
            <person name="Kettle C.J."/>
            <person name="Jalonen R."/>
            <person name="Gaisberger H."/>
            <person name="Ma Y.Z."/>
            <person name="Qiu Y.X."/>
        </authorList>
    </citation>
    <scope>NUCLEOTIDE SEQUENCE [LARGE SCALE GENOMIC DNA]</scope>
    <source>
        <strain evidence="2">Hangzhou</strain>
    </source>
</reference>
<name>A0AAP0SDX4_LIQFO</name>
<evidence type="ECO:0000313" key="2">
    <source>
        <dbReference type="EMBL" id="KAK9292429.1"/>
    </source>
</evidence>
<evidence type="ECO:0000313" key="3">
    <source>
        <dbReference type="Proteomes" id="UP001415857"/>
    </source>
</evidence>
<comment type="caution">
    <text evidence="2">The sequence shown here is derived from an EMBL/GenBank/DDBJ whole genome shotgun (WGS) entry which is preliminary data.</text>
</comment>
<feature type="compositionally biased region" description="Basic and acidic residues" evidence="1">
    <location>
        <begin position="32"/>
        <end position="57"/>
    </location>
</feature>
<organism evidence="2 3">
    <name type="scientific">Liquidambar formosana</name>
    <name type="common">Formosan gum</name>
    <dbReference type="NCBI Taxonomy" id="63359"/>
    <lineage>
        <taxon>Eukaryota</taxon>
        <taxon>Viridiplantae</taxon>
        <taxon>Streptophyta</taxon>
        <taxon>Embryophyta</taxon>
        <taxon>Tracheophyta</taxon>
        <taxon>Spermatophyta</taxon>
        <taxon>Magnoliopsida</taxon>
        <taxon>eudicotyledons</taxon>
        <taxon>Gunneridae</taxon>
        <taxon>Pentapetalae</taxon>
        <taxon>Saxifragales</taxon>
        <taxon>Altingiaceae</taxon>
        <taxon>Liquidambar</taxon>
    </lineage>
</organism>
<dbReference type="AlphaFoldDB" id="A0AAP0SDX4"/>
<gene>
    <name evidence="2" type="ORF">L1049_020399</name>
</gene>
<evidence type="ECO:0000256" key="1">
    <source>
        <dbReference type="SAM" id="MobiDB-lite"/>
    </source>
</evidence>
<proteinExistence type="predicted"/>
<accession>A0AAP0SDX4</accession>
<feature type="compositionally biased region" description="Basic residues" evidence="1">
    <location>
        <begin position="131"/>
        <end position="140"/>
    </location>
</feature>
<feature type="region of interest" description="Disordered" evidence="1">
    <location>
        <begin position="78"/>
        <end position="143"/>
    </location>
</feature>
<sequence>MQQLTAKDAKIDALKTANGKLCRQLQQLDVRSTPDVKGEQSDRGCSHETESPRGCEKLVEQSMITRVKAKTRIKKRLKDFTYEKKRQPAKVGKGKKDGNLVEQKQPNKRNRKGKEKCEDSDFEESDDHRPKATNKKKSKSCKNVSDVGKLMNDEDVALLDNLKTQDPYEIVYAGKSKGTRIDLNDVEKILMMEQIESNVSIIFEHRSKHSLSQSIVVTSRMRYIAYMTSCTCNSVQRV</sequence>
<feature type="region of interest" description="Disordered" evidence="1">
    <location>
        <begin position="30"/>
        <end position="57"/>
    </location>
</feature>
<keyword evidence="3" id="KW-1185">Reference proteome</keyword>